<dbReference type="EMBL" id="ABBJDF010000052">
    <property type="protein sequence ID" value="EHT9942172.1"/>
    <property type="molecule type" value="Genomic_DNA"/>
</dbReference>
<dbReference type="RefSeq" id="WP_040231225.1">
    <property type="nucleotide sequence ID" value="NZ_CM008470.1"/>
</dbReference>
<dbReference type="Pfam" id="PF01381">
    <property type="entry name" value="HTH_3"/>
    <property type="match status" value="1"/>
</dbReference>
<evidence type="ECO:0000313" key="2">
    <source>
        <dbReference type="EMBL" id="ALA08758.1"/>
    </source>
</evidence>
<dbReference type="CDD" id="cd00093">
    <property type="entry name" value="HTH_XRE"/>
    <property type="match status" value="1"/>
</dbReference>
<dbReference type="InterPro" id="IPR010982">
    <property type="entry name" value="Lambda_DNA-bd_dom_sf"/>
</dbReference>
<dbReference type="EMBL" id="DACSXJ010000037">
    <property type="protein sequence ID" value="HAT3899786.1"/>
    <property type="molecule type" value="Genomic_DNA"/>
</dbReference>
<dbReference type="EMBL" id="KP987215">
    <property type="protein sequence ID" value="ALA08758.1"/>
    <property type="molecule type" value="Genomic_DNA"/>
</dbReference>
<dbReference type="PROSITE" id="PS50943">
    <property type="entry name" value="HTH_CROC1"/>
    <property type="match status" value="1"/>
</dbReference>
<proteinExistence type="predicted"/>
<dbReference type="Gene3D" id="1.10.260.40">
    <property type="entry name" value="lambda repressor-like DNA-binding domains"/>
    <property type="match status" value="1"/>
</dbReference>
<dbReference type="Proteomes" id="UP000855471">
    <property type="component" value="Unassembled WGS sequence"/>
</dbReference>
<reference evidence="2" key="1">
    <citation type="journal article" date="2015" name="J. Antimicrob. Chemother.">
        <title>Coexistence of a novel KPC-2-encoding MDR plasmid and an NDM-1-encoding pNDM-HN380-like plasmid in a clinical isolate of Citrobacter freundii.</title>
        <authorList>
            <person name="Feng J."/>
            <person name="Qiu Y."/>
            <person name="Yin Z."/>
            <person name="Chen W."/>
            <person name="Yang H."/>
            <person name="Yang W."/>
            <person name="Wang J."/>
            <person name="Gao Y."/>
            <person name="Zhou D."/>
        </authorList>
    </citation>
    <scope>NUCLEOTIDE SEQUENCE</scope>
    <source>
        <strain evidence="2">112298</strain>
        <plasmid evidence="2">p112298-KPC</plasmid>
    </source>
</reference>
<geneLocation type="plasmid" evidence="2">
    <name>p112298-KPC</name>
</geneLocation>
<keyword evidence="2" id="KW-0614">Plasmid</keyword>
<reference evidence="4" key="2">
    <citation type="journal article" date="2018" name="Genome Biol.">
        <title>SKESA: strategic k-mer extension for scrupulous assemblies.</title>
        <authorList>
            <person name="Souvorov A."/>
            <person name="Agarwala R."/>
            <person name="Lipman D.J."/>
        </authorList>
    </citation>
    <scope>NUCLEOTIDE SEQUENCE</scope>
    <source>
        <strain evidence="4">O50</strain>
    </source>
</reference>
<dbReference type="GeneID" id="86979030"/>
<evidence type="ECO:0000259" key="1">
    <source>
        <dbReference type="PROSITE" id="PS50943"/>
    </source>
</evidence>
<gene>
    <name evidence="4" type="ORF">I9Y29_004266</name>
    <name evidence="3" type="ORF">KY227_005348</name>
    <name evidence="2" type="ORF">p112298KPC_079</name>
</gene>
<feature type="domain" description="HTH cro/C1-type" evidence="1">
    <location>
        <begin position="6"/>
        <end position="36"/>
    </location>
</feature>
<organism evidence="2">
    <name type="scientific">Citrobacter freundii</name>
    <dbReference type="NCBI Taxonomy" id="546"/>
    <lineage>
        <taxon>Bacteria</taxon>
        <taxon>Pseudomonadati</taxon>
        <taxon>Pseudomonadota</taxon>
        <taxon>Gammaproteobacteria</taxon>
        <taxon>Enterobacterales</taxon>
        <taxon>Enterobacteriaceae</taxon>
        <taxon>Citrobacter</taxon>
        <taxon>Citrobacter freundii complex</taxon>
    </lineage>
</organism>
<reference evidence="3" key="4">
    <citation type="submission" date="2021-07" db="EMBL/GenBank/DDBJ databases">
        <authorList>
            <consortium name="Clinical and Environmental Microbiology Branch: Whole genome sequencing antimicrobial resistance pathogens in the healthcare setting"/>
        </authorList>
    </citation>
    <scope>NUCLEOTIDE SEQUENCE</scope>
    <source>
        <strain evidence="3">2021DK-00049</strain>
    </source>
</reference>
<dbReference type="GO" id="GO:0003677">
    <property type="term" value="F:DNA binding"/>
    <property type="evidence" value="ECO:0007669"/>
    <property type="project" value="InterPro"/>
</dbReference>
<reference evidence="4" key="3">
    <citation type="submission" date="2020-09" db="EMBL/GenBank/DDBJ databases">
        <authorList>
            <consortium name="NCBI Pathogen Detection Project"/>
        </authorList>
    </citation>
    <scope>NUCLEOTIDE SEQUENCE</scope>
    <source>
        <strain evidence="4">O50</strain>
    </source>
</reference>
<name>A0A0K2CRT9_CITFR</name>
<dbReference type="InterPro" id="IPR001387">
    <property type="entry name" value="Cro/C1-type_HTH"/>
</dbReference>
<sequence length="85" mass="9966">MTGYELRLWRKGLGWSRDKAAEQLDISLRTYKDYENAPRLKRSIALATVTLSLQDQLPRFRQNRTSGDKMREMLNVMIDDAIHPD</sequence>
<accession>A0A0K2CRT9</accession>
<dbReference type="AlphaFoldDB" id="A0A0K2CRT9"/>
<evidence type="ECO:0000313" key="3">
    <source>
        <dbReference type="EMBL" id="EHT9942172.1"/>
    </source>
</evidence>
<dbReference type="SUPFAM" id="SSF47413">
    <property type="entry name" value="lambda repressor-like DNA-binding domains"/>
    <property type="match status" value="1"/>
</dbReference>
<evidence type="ECO:0000313" key="4">
    <source>
        <dbReference type="EMBL" id="HAT3899786.1"/>
    </source>
</evidence>
<protein>
    <submittedName>
        <fullName evidence="3">Helix-turn-helix transcriptional regulator</fullName>
    </submittedName>
</protein>